<feature type="transmembrane region" description="Helical" evidence="1">
    <location>
        <begin position="84"/>
        <end position="108"/>
    </location>
</feature>
<feature type="transmembrane region" description="Helical" evidence="1">
    <location>
        <begin position="58"/>
        <end position="77"/>
    </location>
</feature>
<dbReference type="EMBL" id="KZ293420">
    <property type="protein sequence ID" value="PBK73386.1"/>
    <property type="molecule type" value="Genomic_DNA"/>
</dbReference>
<reference evidence="3" key="1">
    <citation type="journal article" date="2017" name="Nat. Ecol. Evol.">
        <title>Genome expansion and lineage-specific genetic innovations in the forest pathogenic fungi Armillaria.</title>
        <authorList>
            <person name="Sipos G."/>
            <person name="Prasanna A.N."/>
            <person name="Walter M.C."/>
            <person name="O'Connor E."/>
            <person name="Balint B."/>
            <person name="Krizsan K."/>
            <person name="Kiss B."/>
            <person name="Hess J."/>
            <person name="Varga T."/>
            <person name="Slot J."/>
            <person name="Riley R."/>
            <person name="Boka B."/>
            <person name="Rigling D."/>
            <person name="Barry K."/>
            <person name="Lee J."/>
            <person name="Mihaltcheva S."/>
            <person name="LaButti K."/>
            <person name="Lipzen A."/>
            <person name="Waldron R."/>
            <person name="Moloney N.M."/>
            <person name="Sperisen C."/>
            <person name="Kredics L."/>
            <person name="Vagvoelgyi C."/>
            <person name="Patrignani A."/>
            <person name="Fitzpatrick D."/>
            <person name="Nagy I."/>
            <person name="Doyle S."/>
            <person name="Anderson J.B."/>
            <person name="Grigoriev I.V."/>
            <person name="Gueldener U."/>
            <person name="Muensterkoetter M."/>
            <person name="Nagy L.G."/>
        </authorList>
    </citation>
    <scope>NUCLEOTIDE SEQUENCE [LARGE SCALE GENOMIC DNA]</scope>
    <source>
        <strain evidence="3">28-4</strain>
    </source>
</reference>
<accession>A0A2H3CDK4</accession>
<keyword evidence="1" id="KW-1133">Transmembrane helix</keyword>
<keyword evidence="1" id="KW-0472">Membrane</keyword>
<organism evidence="2 3">
    <name type="scientific">Armillaria solidipes</name>
    <dbReference type="NCBI Taxonomy" id="1076256"/>
    <lineage>
        <taxon>Eukaryota</taxon>
        <taxon>Fungi</taxon>
        <taxon>Dikarya</taxon>
        <taxon>Basidiomycota</taxon>
        <taxon>Agaricomycotina</taxon>
        <taxon>Agaricomycetes</taxon>
        <taxon>Agaricomycetidae</taxon>
        <taxon>Agaricales</taxon>
        <taxon>Marasmiineae</taxon>
        <taxon>Physalacriaceae</taxon>
        <taxon>Armillaria</taxon>
    </lineage>
</organism>
<keyword evidence="1" id="KW-0812">Transmembrane</keyword>
<evidence type="ECO:0000256" key="1">
    <source>
        <dbReference type="SAM" id="Phobius"/>
    </source>
</evidence>
<gene>
    <name evidence="2" type="ORF">ARMSODRAFT_631333</name>
</gene>
<protein>
    <submittedName>
        <fullName evidence="2">Uncharacterized protein</fullName>
    </submittedName>
</protein>
<evidence type="ECO:0000313" key="2">
    <source>
        <dbReference type="EMBL" id="PBK73386.1"/>
    </source>
</evidence>
<keyword evidence="3" id="KW-1185">Reference proteome</keyword>
<evidence type="ECO:0000313" key="3">
    <source>
        <dbReference type="Proteomes" id="UP000218334"/>
    </source>
</evidence>
<dbReference type="AlphaFoldDB" id="A0A2H3CDK4"/>
<name>A0A2H3CDK4_9AGAR</name>
<sequence length="112" mass="12955">MDIVIMDMFCFGLEHLLLHTRTWTFLDISYSSDTPGRTFTLPDDFDDTFALEPWTMDYYAFGLVQLDIASLLPLHFITHLTYNVVLSLLTLYLLLRTVALFCCCFLGVRTLT</sequence>
<proteinExistence type="predicted"/>
<dbReference type="Proteomes" id="UP000218334">
    <property type="component" value="Unassembled WGS sequence"/>
</dbReference>